<sequence>MDSLKKYIEHNRAEFERDLLPEGSKERFMNKISRGNNKTLLRKMPYWTKLAVASSIIIMIVLPAVLSERSSKLDSGEYYIEILAKQTMEIEKLSSNLGDYEKLNIESTLRQLNEESVPLADQLPNSISKRERREILKEYYAEKIDGAERLEKYVLELVGK</sequence>
<dbReference type="AlphaFoldDB" id="A0A644V0I2"/>
<feature type="transmembrane region" description="Helical" evidence="1">
    <location>
        <begin position="46"/>
        <end position="66"/>
    </location>
</feature>
<keyword evidence="1" id="KW-1133">Transmembrane helix</keyword>
<keyword evidence="1" id="KW-0812">Transmembrane</keyword>
<name>A0A644V0I2_9ZZZZ</name>
<evidence type="ECO:0000313" key="2">
    <source>
        <dbReference type="EMBL" id="MPL84412.1"/>
    </source>
</evidence>
<evidence type="ECO:0000256" key="1">
    <source>
        <dbReference type="SAM" id="Phobius"/>
    </source>
</evidence>
<reference evidence="2" key="1">
    <citation type="submission" date="2019-08" db="EMBL/GenBank/DDBJ databases">
        <authorList>
            <person name="Kucharzyk K."/>
            <person name="Murdoch R.W."/>
            <person name="Higgins S."/>
            <person name="Loffler F."/>
        </authorList>
    </citation>
    <scope>NUCLEOTIDE SEQUENCE</scope>
</reference>
<organism evidence="2">
    <name type="scientific">bioreactor metagenome</name>
    <dbReference type="NCBI Taxonomy" id="1076179"/>
    <lineage>
        <taxon>unclassified sequences</taxon>
        <taxon>metagenomes</taxon>
        <taxon>ecological metagenomes</taxon>
    </lineage>
</organism>
<keyword evidence="1" id="KW-0472">Membrane</keyword>
<dbReference type="EMBL" id="VSSQ01000189">
    <property type="protein sequence ID" value="MPL84412.1"/>
    <property type="molecule type" value="Genomic_DNA"/>
</dbReference>
<proteinExistence type="predicted"/>
<accession>A0A644V0I2</accession>
<gene>
    <name evidence="2" type="ORF">SDC9_30377</name>
</gene>
<protein>
    <submittedName>
        <fullName evidence="2">Uncharacterized protein</fullName>
    </submittedName>
</protein>
<comment type="caution">
    <text evidence="2">The sequence shown here is derived from an EMBL/GenBank/DDBJ whole genome shotgun (WGS) entry which is preliminary data.</text>
</comment>